<keyword evidence="2" id="KW-1185">Reference proteome</keyword>
<organism evidence="1 2">
    <name type="scientific">Apis cerana cerana</name>
    <name type="common">Oriental honeybee</name>
    <dbReference type="NCBI Taxonomy" id="94128"/>
    <lineage>
        <taxon>Eukaryota</taxon>
        <taxon>Metazoa</taxon>
        <taxon>Ecdysozoa</taxon>
        <taxon>Arthropoda</taxon>
        <taxon>Hexapoda</taxon>
        <taxon>Insecta</taxon>
        <taxon>Pterygota</taxon>
        <taxon>Neoptera</taxon>
        <taxon>Endopterygota</taxon>
        <taxon>Hymenoptera</taxon>
        <taxon>Apocrita</taxon>
        <taxon>Aculeata</taxon>
        <taxon>Apoidea</taxon>
        <taxon>Anthophila</taxon>
        <taxon>Apidae</taxon>
        <taxon>Apis</taxon>
    </lineage>
</organism>
<gene>
    <name evidence="1" type="ORF">APICC_01348</name>
</gene>
<accession>A0A2A3E520</accession>
<evidence type="ECO:0000313" key="1">
    <source>
        <dbReference type="EMBL" id="PBC26382.1"/>
    </source>
</evidence>
<proteinExistence type="predicted"/>
<reference evidence="1 2" key="1">
    <citation type="submission" date="2014-07" db="EMBL/GenBank/DDBJ databases">
        <title>Genomic and transcriptomic analysis on Apis cerana provide comprehensive insights into honey bee biology.</title>
        <authorList>
            <person name="Diao Q."/>
            <person name="Sun L."/>
            <person name="Zheng H."/>
            <person name="Zheng H."/>
            <person name="Xu S."/>
            <person name="Wang S."/>
            <person name="Zeng Z."/>
            <person name="Hu F."/>
            <person name="Su S."/>
            <person name="Wu J."/>
        </authorList>
    </citation>
    <scope>NUCLEOTIDE SEQUENCE [LARGE SCALE GENOMIC DNA]</scope>
    <source>
        <tissue evidence="1">Pupae without intestine</tissue>
    </source>
</reference>
<protein>
    <recommendedName>
        <fullName evidence="3">Reverse transcriptase Ty1/copia-type domain-containing protein</fullName>
    </recommendedName>
</protein>
<evidence type="ECO:0008006" key="3">
    <source>
        <dbReference type="Google" id="ProtNLM"/>
    </source>
</evidence>
<dbReference type="Proteomes" id="UP000242457">
    <property type="component" value="Unassembled WGS sequence"/>
</dbReference>
<name>A0A2A3E520_APICC</name>
<evidence type="ECO:0000313" key="2">
    <source>
        <dbReference type="Proteomes" id="UP000242457"/>
    </source>
</evidence>
<dbReference type="STRING" id="94128.A0A2A3E520"/>
<dbReference type="OrthoDB" id="8188638at2759"/>
<dbReference type="AlphaFoldDB" id="A0A2A3E520"/>
<sequence>MVSHPPALTFCVFTNENNQDPLILAIHIDDGLINATNQSSIKKLLAELRKEFEVTSNEINTYLGLQIERLADPYFCIRRLILKKFYNDFGWKMLTHDADYAGDTETRKSTTGFILKLGDSAIVWGSNDNEQ</sequence>
<dbReference type="EMBL" id="KZ288389">
    <property type="protein sequence ID" value="PBC26382.1"/>
    <property type="molecule type" value="Genomic_DNA"/>
</dbReference>